<evidence type="ECO:0000313" key="5">
    <source>
        <dbReference type="Proteomes" id="UP000075531"/>
    </source>
</evidence>
<keyword evidence="3" id="KW-0486">Methionine biosynthesis</keyword>
<feature type="binding site" evidence="3">
    <location>
        <position position="199"/>
    </location>
    <ligand>
        <name>substrate</name>
    </ligand>
</feature>
<feature type="binding site" evidence="3">
    <location>
        <begin position="250"/>
        <end position="251"/>
    </location>
    <ligand>
        <name>substrate</name>
    </ligand>
</feature>
<evidence type="ECO:0000256" key="1">
    <source>
        <dbReference type="ARBA" id="ARBA00023235"/>
    </source>
</evidence>
<dbReference type="InterPro" id="IPR005251">
    <property type="entry name" value="IF-M1Pi"/>
</dbReference>
<dbReference type="OrthoDB" id="9803436at2"/>
<sequence length="358" mass="39473">MSNVKTIEWKDDTLVLIDCTKLPVEEKYIECKEYSTLCKAIKVLSVRGAPAIGVSAAYGVVLAAIQAQKETSTKEEYFKFINNAIKELSSTRPTAVNLFWALDRMKKKLDTLNELEKDIIKDKLLEEANKIYKEDIECNMAIGKHGNDVVLENASILTHCNAGALATAGYGTALSVIRYAHSSGKNIKVYADETRPLLQGSRLTAWELVKEGIPTTLITDNMAGYAMKLGKIDMVIFGADRITLNGDVANKIGSYSVAVLAKEHGIPVYAAAPLSTIDISLTDGDEIPIEERNKNEVRQLFGVQTAPNDVDTFNPAFDVTPHKYITGIITEVGILRPPYNLSIPKAFKIKEEIMKDKE</sequence>
<reference evidence="4 5" key="1">
    <citation type="submission" date="2016-02" db="EMBL/GenBank/DDBJ databases">
        <title>Genome sequence of Clostridium tepidiprofundi DSM 19306.</title>
        <authorList>
            <person name="Poehlein A."/>
            <person name="Daniel R."/>
        </authorList>
    </citation>
    <scope>NUCLEOTIDE SEQUENCE [LARGE SCALE GENOMIC DNA]</scope>
    <source>
        <strain evidence="4 5">DSM 19306</strain>
    </source>
</reference>
<comment type="pathway">
    <text evidence="3">Amino-acid biosynthesis; L-methionine biosynthesis via salvage pathway; L-methionine from S-methyl-5-thio-alpha-D-ribose 1-phosphate: step 1/6.</text>
</comment>
<dbReference type="STRING" id="1121338.CLTEP_18850"/>
<protein>
    <recommendedName>
        <fullName evidence="3">Methylthioribose-1-phosphate isomerase</fullName>
        <shortName evidence="3">M1Pi</shortName>
        <shortName evidence="3">MTR-1-P isomerase</shortName>
        <ecNumber evidence="3">5.3.1.23</ecNumber>
    </recommendedName>
    <alternativeName>
        <fullName evidence="3">S-methyl-5-thioribose-1-phosphate isomerase</fullName>
    </alternativeName>
</protein>
<keyword evidence="5" id="KW-1185">Reference proteome</keyword>
<dbReference type="InterPro" id="IPR042529">
    <property type="entry name" value="IF_2B-like_C"/>
</dbReference>
<dbReference type="NCBIfam" id="NF004326">
    <property type="entry name" value="PRK05720.1"/>
    <property type="match status" value="1"/>
</dbReference>
<evidence type="ECO:0000256" key="2">
    <source>
        <dbReference type="ARBA" id="ARBA00052401"/>
    </source>
</evidence>
<dbReference type="NCBIfam" id="TIGR00512">
    <property type="entry name" value="salvage_mtnA"/>
    <property type="match status" value="1"/>
</dbReference>
<dbReference type="Gene3D" id="1.20.120.420">
    <property type="entry name" value="translation initiation factor eif-2b, domain 1"/>
    <property type="match status" value="1"/>
</dbReference>
<evidence type="ECO:0000256" key="3">
    <source>
        <dbReference type="HAMAP-Rule" id="MF_01678"/>
    </source>
</evidence>
<dbReference type="NCBIfam" id="TIGR00524">
    <property type="entry name" value="eIF-2B_rel"/>
    <property type="match status" value="1"/>
</dbReference>
<proteinExistence type="inferred from homology"/>
<keyword evidence="1 3" id="KW-0413">Isomerase</keyword>
<feature type="active site" description="Proton donor" evidence="3">
    <location>
        <position position="240"/>
    </location>
</feature>
<keyword evidence="3" id="KW-0028">Amino-acid biosynthesis</keyword>
<name>A0A151B2N5_9CLOT</name>
<dbReference type="FunFam" id="1.20.120.420:FF:000003">
    <property type="entry name" value="Methylthioribose-1-phosphate isomerase"/>
    <property type="match status" value="1"/>
</dbReference>
<dbReference type="InterPro" id="IPR027363">
    <property type="entry name" value="M1Pi_N"/>
</dbReference>
<comment type="catalytic activity">
    <reaction evidence="2 3">
        <text>5-(methylsulfanyl)-alpha-D-ribose 1-phosphate = 5-(methylsulfanyl)-D-ribulose 1-phosphate</text>
        <dbReference type="Rhea" id="RHEA:19989"/>
        <dbReference type="ChEBI" id="CHEBI:58533"/>
        <dbReference type="ChEBI" id="CHEBI:58548"/>
        <dbReference type="EC" id="5.3.1.23"/>
    </reaction>
</comment>
<evidence type="ECO:0000313" key="4">
    <source>
        <dbReference type="EMBL" id="KYH34171.1"/>
    </source>
</evidence>
<dbReference type="EC" id="5.3.1.23" evidence="3"/>
<dbReference type="HAMAP" id="MF_01678">
    <property type="entry name" value="Salvage_MtnA"/>
    <property type="match status" value="1"/>
</dbReference>
<dbReference type="Proteomes" id="UP000075531">
    <property type="component" value="Unassembled WGS sequence"/>
</dbReference>
<dbReference type="UniPathway" id="UPA00904">
    <property type="reaction ID" value="UER00874"/>
</dbReference>
<dbReference type="RefSeq" id="WP_066825854.1">
    <property type="nucleotide sequence ID" value="NZ_LTBA01000023.1"/>
</dbReference>
<dbReference type="InterPro" id="IPR000649">
    <property type="entry name" value="IF-2B-related"/>
</dbReference>
<dbReference type="PATRIC" id="fig|1121338.3.peg.1936"/>
<comment type="similarity">
    <text evidence="3">Belongs to the EIF-2B alpha/beta/delta subunits family. MtnA subfamily.</text>
</comment>
<gene>
    <name evidence="3 4" type="primary">mtnA</name>
    <name evidence="4" type="ORF">CLTEP_18850</name>
</gene>
<dbReference type="GO" id="GO:0046523">
    <property type="term" value="F:S-methyl-5-thioribose-1-phosphate isomerase activity"/>
    <property type="evidence" value="ECO:0007669"/>
    <property type="project" value="UniProtKB-UniRule"/>
</dbReference>
<feature type="binding site" evidence="3">
    <location>
        <position position="92"/>
    </location>
    <ligand>
        <name>substrate</name>
    </ligand>
</feature>
<dbReference type="SUPFAM" id="SSF100950">
    <property type="entry name" value="NagB/RpiA/CoA transferase-like"/>
    <property type="match status" value="1"/>
</dbReference>
<dbReference type="EMBL" id="LTBA01000023">
    <property type="protein sequence ID" value="KYH34171.1"/>
    <property type="molecule type" value="Genomic_DNA"/>
</dbReference>
<comment type="function">
    <text evidence="3">Catalyzes the interconversion of methylthioribose-1-phosphate (MTR-1-P) into methylthioribulose-1-phosphate (MTRu-1-P).</text>
</comment>
<dbReference type="Pfam" id="PF01008">
    <property type="entry name" value="IF-2B"/>
    <property type="match status" value="1"/>
</dbReference>
<dbReference type="GO" id="GO:0019509">
    <property type="term" value="P:L-methionine salvage from methylthioadenosine"/>
    <property type="evidence" value="ECO:0007669"/>
    <property type="project" value="UniProtKB-UniRule"/>
</dbReference>
<dbReference type="AlphaFoldDB" id="A0A151B2N5"/>
<accession>A0A151B2N5</accession>
<dbReference type="Gene3D" id="3.40.50.10470">
    <property type="entry name" value="Translation initiation factor eif-2b, domain 2"/>
    <property type="match status" value="1"/>
</dbReference>
<dbReference type="InterPro" id="IPR037171">
    <property type="entry name" value="NagB/RpiA_transferase-like"/>
</dbReference>
<feature type="binding site" evidence="3">
    <location>
        <begin position="47"/>
        <end position="49"/>
    </location>
    <ligand>
        <name>substrate</name>
    </ligand>
</feature>
<dbReference type="PANTHER" id="PTHR43475">
    <property type="entry name" value="METHYLTHIORIBOSE-1-PHOSPHATE ISOMERASE"/>
    <property type="match status" value="1"/>
</dbReference>
<feature type="site" description="Transition state stabilizer" evidence="3">
    <location>
        <position position="160"/>
    </location>
</feature>
<organism evidence="4 5">
    <name type="scientific">Clostridium tepidiprofundi DSM 19306</name>
    <dbReference type="NCBI Taxonomy" id="1121338"/>
    <lineage>
        <taxon>Bacteria</taxon>
        <taxon>Bacillati</taxon>
        <taxon>Bacillota</taxon>
        <taxon>Clostridia</taxon>
        <taxon>Eubacteriales</taxon>
        <taxon>Clostridiaceae</taxon>
        <taxon>Clostridium</taxon>
    </lineage>
</organism>
<comment type="caution">
    <text evidence="4">The sequence shown here is derived from an EMBL/GenBank/DDBJ whole genome shotgun (WGS) entry which is preliminary data.</text>
</comment>
<dbReference type="FunFam" id="3.40.50.10470:FF:000006">
    <property type="entry name" value="Methylthioribose-1-phosphate isomerase"/>
    <property type="match status" value="1"/>
</dbReference>
<dbReference type="PANTHER" id="PTHR43475:SF1">
    <property type="entry name" value="METHYLTHIORIBOSE-1-PHOSPHATE ISOMERASE"/>
    <property type="match status" value="1"/>
</dbReference>
<dbReference type="InterPro" id="IPR011559">
    <property type="entry name" value="Initiation_fac_2B_a/b/d"/>
</dbReference>